<reference evidence="3 4" key="1">
    <citation type="submission" date="2015-10" db="EMBL/GenBank/DDBJ databases">
        <authorList>
            <person name="Gilbert D.G."/>
        </authorList>
    </citation>
    <scope>NUCLEOTIDE SEQUENCE [LARGE SCALE GENOMIC DNA]</scope>
    <source>
        <strain evidence="3 4">NRRL B-16712</strain>
    </source>
</reference>
<feature type="transmembrane region" description="Helical" evidence="1">
    <location>
        <begin position="53"/>
        <end position="74"/>
    </location>
</feature>
<dbReference type="OrthoDB" id="3367822at2"/>
<gene>
    <name evidence="3" type="ORF">ADL15_05125</name>
</gene>
<organism evidence="3 4">
    <name type="scientific">Actinoplanes awajinensis subsp. mycoplanecinus</name>
    <dbReference type="NCBI Taxonomy" id="135947"/>
    <lineage>
        <taxon>Bacteria</taxon>
        <taxon>Bacillati</taxon>
        <taxon>Actinomycetota</taxon>
        <taxon>Actinomycetes</taxon>
        <taxon>Micromonosporales</taxon>
        <taxon>Micromonosporaceae</taxon>
        <taxon>Actinoplanes</taxon>
    </lineage>
</organism>
<keyword evidence="1" id="KW-0472">Membrane</keyword>
<dbReference type="Pfam" id="PF19803">
    <property type="entry name" value="DUF6286"/>
    <property type="match status" value="1"/>
</dbReference>
<comment type="caution">
    <text evidence="3">The sequence shown here is derived from an EMBL/GenBank/DDBJ whole genome shotgun (WGS) entry which is preliminary data.</text>
</comment>
<evidence type="ECO:0000259" key="2">
    <source>
        <dbReference type="Pfam" id="PF19803"/>
    </source>
</evidence>
<dbReference type="AlphaFoldDB" id="A0A0X3VAG5"/>
<protein>
    <recommendedName>
        <fullName evidence="2">DUF6286 domain-containing protein</fullName>
    </recommendedName>
</protein>
<accession>A0A0X3VAG5</accession>
<keyword evidence="1" id="KW-0812">Transmembrane</keyword>
<keyword evidence="1" id="KW-1133">Transmembrane helix</keyword>
<proteinExistence type="predicted"/>
<dbReference type="Proteomes" id="UP000053244">
    <property type="component" value="Unassembled WGS sequence"/>
</dbReference>
<name>A0A0X3VAG5_9ACTN</name>
<dbReference type="EMBL" id="LLZH01000015">
    <property type="protein sequence ID" value="KUL41252.1"/>
    <property type="molecule type" value="Genomic_DNA"/>
</dbReference>
<dbReference type="InterPro" id="IPR046253">
    <property type="entry name" value="DUF6286"/>
</dbReference>
<sequence length="178" mass="19056">MRVVNRLLAVLLAIGVVLAAAVTVLEVSAQRANHRPLVLNWPGVYDWATRTTWGAAPVLLLSIGLTVTGVLLLATQLTPRRPDRLPISCSHPATDAAITRSGLARSLRRAVTEVDGVSQARVTVRRRRARIRVTARAGAASDTGALRTTLTEAARRQLDALGLTRPPALSVKVTAPER</sequence>
<dbReference type="RefSeq" id="WP_067685437.1">
    <property type="nucleotide sequence ID" value="NZ_LLZH01000015.1"/>
</dbReference>
<feature type="domain" description="DUF6286" evidence="2">
    <location>
        <begin position="67"/>
        <end position="173"/>
    </location>
</feature>
<evidence type="ECO:0000313" key="3">
    <source>
        <dbReference type="EMBL" id="KUL41252.1"/>
    </source>
</evidence>
<evidence type="ECO:0000256" key="1">
    <source>
        <dbReference type="SAM" id="Phobius"/>
    </source>
</evidence>
<evidence type="ECO:0000313" key="4">
    <source>
        <dbReference type="Proteomes" id="UP000053244"/>
    </source>
</evidence>
<keyword evidence="4" id="KW-1185">Reference proteome</keyword>